<feature type="region of interest" description="Disordered" evidence="1">
    <location>
        <begin position="573"/>
        <end position="597"/>
    </location>
</feature>
<evidence type="ECO:0000313" key="2">
    <source>
        <dbReference type="EMBL" id="MBW0462286.1"/>
    </source>
</evidence>
<comment type="caution">
    <text evidence="2">The sequence shown here is derived from an EMBL/GenBank/DDBJ whole genome shotgun (WGS) entry which is preliminary data.</text>
</comment>
<feature type="compositionally biased region" description="Polar residues" evidence="1">
    <location>
        <begin position="314"/>
        <end position="330"/>
    </location>
</feature>
<feature type="compositionally biased region" description="Polar residues" evidence="1">
    <location>
        <begin position="588"/>
        <end position="597"/>
    </location>
</feature>
<gene>
    <name evidence="2" type="ORF">O181_002001</name>
</gene>
<evidence type="ECO:0000313" key="3">
    <source>
        <dbReference type="Proteomes" id="UP000765509"/>
    </source>
</evidence>
<protein>
    <submittedName>
        <fullName evidence="2">Uncharacterized protein</fullName>
    </submittedName>
</protein>
<dbReference type="AlphaFoldDB" id="A0A9Q3BB74"/>
<keyword evidence="3" id="KW-1185">Reference proteome</keyword>
<feature type="region of interest" description="Disordered" evidence="1">
    <location>
        <begin position="314"/>
        <end position="335"/>
    </location>
</feature>
<organism evidence="2 3">
    <name type="scientific">Austropuccinia psidii MF-1</name>
    <dbReference type="NCBI Taxonomy" id="1389203"/>
    <lineage>
        <taxon>Eukaryota</taxon>
        <taxon>Fungi</taxon>
        <taxon>Dikarya</taxon>
        <taxon>Basidiomycota</taxon>
        <taxon>Pucciniomycotina</taxon>
        <taxon>Pucciniomycetes</taxon>
        <taxon>Pucciniales</taxon>
        <taxon>Sphaerophragmiaceae</taxon>
        <taxon>Austropuccinia</taxon>
    </lineage>
</organism>
<dbReference type="EMBL" id="AVOT02000319">
    <property type="protein sequence ID" value="MBW0462286.1"/>
    <property type="molecule type" value="Genomic_DNA"/>
</dbReference>
<sequence>MTRCGTLNAHLLRRILPLRRQVPTRFNQRNQPIPFDLPQGPFFDLNSSRVDKLRSKGVRLFELRESNQVAKLKENLDQIALVNLEPLHVYSISTTFAQDSYKRRLSILASSWIYSHLIGGFEHETENLKQKYAEVAKMAMTIQNMVNRMRFAFAEEMPQHVWFINYGDRIFPHLLSKYLEKKGTNEILKFEKDALAKWILAIGCMRDLDAKIPKIKLFLASKSLVELVNSMIRADWEMESILLAIRHVKLFTIKHNKIVDDSQENVLKKIEWFVNGLLGTASLLGEISLDRPESLTALLKGSLVRKETGQASNSIRGKTSSFAPTAPLSTKRSDPDLTWKTSASENFLDLLKVVLNTKDSSTKAYSDLSRCQRAHSDGDPNLVSNMMAAAFLTTGDSVELPKLPLRAELTDFQQSLALIQRGKDWIEDLNLKELTEGSSPLTEKSKNSIKNAKANVLNGNILSDEVQALLYLLSINENYPLTTLAFQRYVATFKIAALDDKLQSMVFKEILPIIAWESDLVIPRKDNTWRSLLQHSLSYILQEQDHRTQNGASSLRKKIIRFANDREHFPCSRPSKRHFKKKNVTPKLGTSSGAEST</sequence>
<proteinExistence type="predicted"/>
<reference evidence="2" key="1">
    <citation type="submission" date="2021-03" db="EMBL/GenBank/DDBJ databases">
        <title>Draft genome sequence of rust myrtle Austropuccinia psidii MF-1, a brazilian biotype.</title>
        <authorList>
            <person name="Quecine M.C."/>
            <person name="Pachon D.M.R."/>
            <person name="Bonatelli M.L."/>
            <person name="Correr F.H."/>
            <person name="Franceschini L.M."/>
            <person name="Leite T.F."/>
            <person name="Margarido G.R.A."/>
            <person name="Almeida C.A."/>
            <person name="Ferrarezi J.A."/>
            <person name="Labate C.A."/>
        </authorList>
    </citation>
    <scope>NUCLEOTIDE SEQUENCE</scope>
    <source>
        <strain evidence="2">MF-1</strain>
    </source>
</reference>
<dbReference type="Proteomes" id="UP000765509">
    <property type="component" value="Unassembled WGS sequence"/>
</dbReference>
<name>A0A9Q3BB74_9BASI</name>
<accession>A0A9Q3BB74</accession>
<evidence type="ECO:0000256" key="1">
    <source>
        <dbReference type="SAM" id="MobiDB-lite"/>
    </source>
</evidence>
<feature type="compositionally biased region" description="Basic residues" evidence="1">
    <location>
        <begin position="574"/>
        <end position="584"/>
    </location>
</feature>